<dbReference type="InterPro" id="IPR029375">
    <property type="entry name" value="CFAP141"/>
</dbReference>
<protein>
    <submittedName>
        <fullName evidence="1">Uncharacterized protein C1orf189 homolog</fullName>
    </submittedName>
</protein>
<dbReference type="PANTHER" id="PTHR35818">
    <property type="entry name" value="C1ORF189"/>
    <property type="match status" value="1"/>
</dbReference>
<evidence type="ECO:0000313" key="1">
    <source>
        <dbReference type="EMBL" id="CAB3226641.1"/>
    </source>
</evidence>
<dbReference type="AlphaFoldDB" id="A0A6F9D8T1"/>
<gene>
    <name evidence="1" type="primary">C1orf189</name>
</gene>
<sequence>MSMNMSLRFEVENKGGNQSNSINVEKDRILRDELMAERILQVTTEQDVNLKAEWAEGLEEASQMQRYRLNKQVIKHELAYASKALVAVRRAALRELLEREHNVYEQELHKLGKAFYVKRT</sequence>
<accession>A0A6F9D8T1</accession>
<dbReference type="PANTHER" id="PTHR35818:SF1">
    <property type="entry name" value="CILIA- AND FLAGELLA-ASSOCIATED PROTEIN 141"/>
    <property type="match status" value="1"/>
</dbReference>
<proteinExistence type="evidence at transcript level"/>
<dbReference type="Pfam" id="PF15104">
    <property type="entry name" value="CFAP141"/>
    <property type="match status" value="1"/>
</dbReference>
<organism evidence="1">
    <name type="scientific">Phallusia mammillata</name>
    <dbReference type="NCBI Taxonomy" id="59560"/>
    <lineage>
        <taxon>Eukaryota</taxon>
        <taxon>Metazoa</taxon>
        <taxon>Chordata</taxon>
        <taxon>Tunicata</taxon>
        <taxon>Ascidiacea</taxon>
        <taxon>Phlebobranchia</taxon>
        <taxon>Ascidiidae</taxon>
        <taxon>Phallusia</taxon>
    </lineage>
</organism>
<reference evidence="1" key="1">
    <citation type="submission" date="2020-04" db="EMBL/GenBank/DDBJ databases">
        <authorList>
            <person name="Neveu A P."/>
        </authorList>
    </citation>
    <scope>NUCLEOTIDE SEQUENCE</scope>
    <source>
        <tissue evidence="1">Whole embryo</tissue>
    </source>
</reference>
<name>A0A6F9D8T1_9ASCI</name>
<dbReference type="EMBL" id="LR783471">
    <property type="protein sequence ID" value="CAB3226641.1"/>
    <property type="molecule type" value="mRNA"/>
</dbReference>